<dbReference type="InterPro" id="IPR000866">
    <property type="entry name" value="AhpC/TSA"/>
</dbReference>
<feature type="domain" description="Thioredoxin" evidence="3">
    <location>
        <begin position="59"/>
        <end position="213"/>
    </location>
</feature>
<name>A0ABV5GY25_9FLAO</name>
<comment type="caution">
    <text evidence="4">The sequence shown here is derived from an EMBL/GenBank/DDBJ whole genome shotgun (WGS) entry which is preliminary data.</text>
</comment>
<keyword evidence="5" id="KW-1185">Reference proteome</keyword>
<gene>
    <name evidence="4" type="ORF">ACFFU1_06470</name>
</gene>
<feature type="region of interest" description="Disordered" evidence="1">
    <location>
        <begin position="23"/>
        <end position="48"/>
    </location>
</feature>
<proteinExistence type="predicted"/>
<dbReference type="EMBL" id="JBHMFA010000005">
    <property type="protein sequence ID" value="MFB9104532.1"/>
    <property type="molecule type" value="Genomic_DNA"/>
</dbReference>
<dbReference type="SUPFAM" id="SSF52833">
    <property type="entry name" value="Thioredoxin-like"/>
    <property type="match status" value="1"/>
</dbReference>
<feature type="compositionally biased region" description="Basic and acidic residues" evidence="1">
    <location>
        <begin position="26"/>
        <end position="39"/>
    </location>
</feature>
<dbReference type="Pfam" id="PF00578">
    <property type="entry name" value="AhpC-TSA"/>
    <property type="match status" value="1"/>
</dbReference>
<dbReference type="InterPro" id="IPR013766">
    <property type="entry name" value="Thioredoxin_domain"/>
</dbReference>
<organism evidence="4 5">
    <name type="scientific">Algibacter miyuki</name>
    <dbReference type="NCBI Taxonomy" id="1306933"/>
    <lineage>
        <taxon>Bacteria</taxon>
        <taxon>Pseudomonadati</taxon>
        <taxon>Bacteroidota</taxon>
        <taxon>Flavobacteriia</taxon>
        <taxon>Flavobacteriales</taxon>
        <taxon>Flavobacteriaceae</taxon>
        <taxon>Algibacter</taxon>
    </lineage>
</organism>
<dbReference type="PANTHER" id="PTHR43640">
    <property type="entry name" value="OS07G0260300 PROTEIN"/>
    <property type="match status" value="1"/>
</dbReference>
<dbReference type="Proteomes" id="UP001589590">
    <property type="component" value="Unassembled WGS sequence"/>
</dbReference>
<sequence>MKKSNLIFTAIILMSSVFITHTANAQDRKGPPPNGERKGPPKGGHNPEQTKTLEEIGGYKIGDVATDFKLKNVDETTFSLSDIKDAKGYIVVFTCNECPFAKMYEDRLISLHNTYAPKGYSVITINPNVSADNEKESFSAMQKRAKEKGFPFVYLADENKEVFPKYGAVRTPHVFLLDAERKVQYIGTIDNNAKSAKDVTIKYVEDAIDAIENGEKPSPNFTKAIGCPVKGI</sequence>
<dbReference type="PROSITE" id="PS51352">
    <property type="entry name" value="THIOREDOXIN_2"/>
    <property type="match status" value="1"/>
</dbReference>
<reference evidence="4 5" key="1">
    <citation type="submission" date="2024-09" db="EMBL/GenBank/DDBJ databases">
        <authorList>
            <person name="Sun Q."/>
            <person name="Mori K."/>
        </authorList>
    </citation>
    <scope>NUCLEOTIDE SEQUENCE [LARGE SCALE GENOMIC DNA]</scope>
    <source>
        <strain evidence="4 5">CECT 8300</strain>
    </source>
</reference>
<evidence type="ECO:0000256" key="1">
    <source>
        <dbReference type="SAM" id="MobiDB-lite"/>
    </source>
</evidence>
<dbReference type="CDD" id="cd02969">
    <property type="entry name" value="PRX_like1"/>
    <property type="match status" value="1"/>
</dbReference>
<keyword evidence="2" id="KW-0732">Signal</keyword>
<dbReference type="Gene3D" id="3.40.30.10">
    <property type="entry name" value="Glutaredoxin"/>
    <property type="match status" value="1"/>
</dbReference>
<dbReference type="PANTHER" id="PTHR43640:SF1">
    <property type="entry name" value="THIOREDOXIN-DEPENDENT PEROXIREDOXIN"/>
    <property type="match status" value="1"/>
</dbReference>
<evidence type="ECO:0000259" key="3">
    <source>
        <dbReference type="PROSITE" id="PS51352"/>
    </source>
</evidence>
<protein>
    <submittedName>
        <fullName evidence="4">Thioredoxin family protein</fullName>
    </submittedName>
</protein>
<feature type="chain" id="PRO_5047026936" evidence="2">
    <location>
        <begin position="26"/>
        <end position="232"/>
    </location>
</feature>
<evidence type="ECO:0000313" key="5">
    <source>
        <dbReference type="Proteomes" id="UP001589590"/>
    </source>
</evidence>
<evidence type="ECO:0000256" key="2">
    <source>
        <dbReference type="SAM" id="SignalP"/>
    </source>
</evidence>
<accession>A0ABV5GY25</accession>
<dbReference type="InterPro" id="IPR036249">
    <property type="entry name" value="Thioredoxin-like_sf"/>
</dbReference>
<dbReference type="InterPro" id="IPR047262">
    <property type="entry name" value="PRX-like1"/>
</dbReference>
<evidence type="ECO:0000313" key="4">
    <source>
        <dbReference type="EMBL" id="MFB9104532.1"/>
    </source>
</evidence>
<dbReference type="RefSeq" id="WP_290273926.1">
    <property type="nucleotide sequence ID" value="NZ_JAUFQP010000013.1"/>
</dbReference>
<feature type="signal peptide" evidence="2">
    <location>
        <begin position="1"/>
        <end position="25"/>
    </location>
</feature>